<sequence length="754" mass="85394">MAMEEILGVDDSDVNNADDVSPLLMLPMEIILMVLLRADFVSIMRLKVVCRKINALITKNRSRLARQFVDKVKIKDNSLVVTRGPPDRGRTRPTSDELKELNYSAGERFLTRYDFRVLESADIRKVKFDYCNIDEDVAREWCRYLADNEVMSDSVSFYFCHMSTNSVSSMIYVLTPLDIDISCDPSYPHLSAHALASNNVCFLEANTLSLLNTDINGEDIIRAKPGFLICRGERSNITCSQLRNLLADWFEGNRTIREYIIECSEEIVLNELIRDLPIREIRPNHSGNMRKKSLNVEDIGCLTTRTRYIILFLGSACISSIASNMVVLNFTLICMGREFNETNPIDLENRGPYDYTQSEKSILMWAVAVGTLTAAWPFHWFYQKYGARYVFFTAGLISTVSTAVMPFTAGYSWLAFIVARFFQGVSFGADFAAIGLIVVHWASLKQHGLFISLLSSFSQISVIFTMPIAGELCVSSFGWPSVYYVHAAVSGVLFAAWLFYYRNTPAKHPAMTEIELEKIQRGKGEVKEKEDTPIKAIMTNHIMWSVWLSAFGELMMSQFIVMYGPTYLKEVLGFRVAETGYFVAIPRALHLAFKIISGIASDRIQFLSEKVKMRIFNTIALMVSGSFFCVLGFLPRDLANYALASLLIIECSTGFICGGFYKCATLVARQHSHFVLSQIQFIKCLSLFIEPLLVFLICKHNSLTEWRVVFLFHGVLLIVGNIIFCYFATDKPAAFTIRETKESAEEKRLTADEE</sequence>
<dbReference type="SMART" id="SM00256">
    <property type="entry name" value="FBOX"/>
    <property type="match status" value="1"/>
</dbReference>
<name>A0ABR1EUH3_NECAM</name>
<dbReference type="PROSITE" id="PS50850">
    <property type="entry name" value="MFS"/>
    <property type="match status" value="1"/>
</dbReference>
<keyword evidence="2" id="KW-1133">Transmembrane helix</keyword>
<dbReference type="InterPro" id="IPR011701">
    <property type="entry name" value="MFS"/>
</dbReference>
<feature type="transmembrane region" description="Helical" evidence="2">
    <location>
        <begin position="20"/>
        <end position="38"/>
    </location>
</feature>
<evidence type="ECO:0000313" key="6">
    <source>
        <dbReference type="Proteomes" id="UP001303046"/>
    </source>
</evidence>
<feature type="transmembrane region" description="Helical" evidence="2">
    <location>
        <begin position="421"/>
        <end position="442"/>
    </location>
</feature>
<dbReference type="InterPro" id="IPR036047">
    <property type="entry name" value="F-box-like_dom_sf"/>
</dbReference>
<feature type="transmembrane region" description="Helical" evidence="2">
    <location>
        <begin position="362"/>
        <end position="382"/>
    </location>
</feature>
<keyword evidence="2" id="KW-0472">Membrane</keyword>
<feature type="transmembrane region" description="Helical" evidence="2">
    <location>
        <begin position="673"/>
        <end position="697"/>
    </location>
</feature>
<feature type="domain" description="Major facilitator superfamily (MFS) profile" evidence="4">
    <location>
        <begin position="308"/>
        <end position="732"/>
    </location>
</feature>
<feature type="transmembrane region" description="Helical" evidence="2">
    <location>
        <begin position="449"/>
        <end position="469"/>
    </location>
</feature>
<dbReference type="PANTHER" id="PTHR45757">
    <property type="entry name" value="PROTEIN CBG23364-RELATED"/>
    <property type="match status" value="1"/>
</dbReference>
<dbReference type="Proteomes" id="UP001303046">
    <property type="component" value="Unassembled WGS sequence"/>
</dbReference>
<dbReference type="Gene3D" id="1.20.1250.20">
    <property type="entry name" value="MFS general substrate transporter like domains"/>
    <property type="match status" value="2"/>
</dbReference>
<dbReference type="Pfam" id="PF00646">
    <property type="entry name" value="F-box"/>
    <property type="match status" value="1"/>
</dbReference>
<dbReference type="PANTHER" id="PTHR45757:SF2">
    <property type="entry name" value="MAJOR FACILITATOR SUPERFAMILY (MFS) PROFILE DOMAIN-CONTAINING PROTEIN"/>
    <property type="match status" value="1"/>
</dbReference>
<dbReference type="Pfam" id="PF07690">
    <property type="entry name" value="MFS_1"/>
    <property type="match status" value="1"/>
</dbReference>
<dbReference type="InterPro" id="IPR001810">
    <property type="entry name" value="F-box_dom"/>
</dbReference>
<feature type="transmembrane region" description="Helical" evidence="2">
    <location>
        <begin position="389"/>
        <end position="409"/>
    </location>
</feature>
<feature type="transmembrane region" description="Helical" evidence="2">
    <location>
        <begin position="613"/>
        <end position="635"/>
    </location>
</feature>
<feature type="transmembrane region" description="Helical" evidence="2">
    <location>
        <begin position="542"/>
        <end position="561"/>
    </location>
</feature>
<gene>
    <name evidence="5" type="primary">Necator_chrX.g26032</name>
    <name evidence="5" type="ORF">RB195_025866</name>
</gene>
<feature type="transmembrane region" description="Helical" evidence="2">
    <location>
        <begin position="709"/>
        <end position="728"/>
    </location>
</feature>
<evidence type="ECO:0000256" key="2">
    <source>
        <dbReference type="SAM" id="Phobius"/>
    </source>
</evidence>
<organism evidence="5 6">
    <name type="scientific">Necator americanus</name>
    <name type="common">Human hookworm</name>
    <dbReference type="NCBI Taxonomy" id="51031"/>
    <lineage>
        <taxon>Eukaryota</taxon>
        <taxon>Metazoa</taxon>
        <taxon>Ecdysozoa</taxon>
        <taxon>Nematoda</taxon>
        <taxon>Chromadorea</taxon>
        <taxon>Rhabditida</taxon>
        <taxon>Rhabditina</taxon>
        <taxon>Rhabditomorpha</taxon>
        <taxon>Strongyloidea</taxon>
        <taxon>Ancylostomatidae</taxon>
        <taxon>Bunostominae</taxon>
        <taxon>Necator</taxon>
    </lineage>
</organism>
<feature type="transmembrane region" description="Helical" evidence="2">
    <location>
        <begin position="481"/>
        <end position="501"/>
    </location>
</feature>
<feature type="domain" description="F-box" evidence="3">
    <location>
        <begin position="20"/>
        <end position="68"/>
    </location>
</feature>
<evidence type="ECO:0000259" key="3">
    <source>
        <dbReference type="PROSITE" id="PS50181"/>
    </source>
</evidence>
<comment type="subcellular location">
    <subcellularLocation>
        <location evidence="1">Membrane</location>
        <topology evidence="1">Multi-pass membrane protein</topology>
    </subcellularLocation>
</comment>
<feature type="transmembrane region" description="Helical" evidence="2">
    <location>
        <begin position="308"/>
        <end position="333"/>
    </location>
</feature>
<accession>A0ABR1EUH3</accession>
<proteinExistence type="predicted"/>
<dbReference type="InterPro" id="IPR020846">
    <property type="entry name" value="MFS_dom"/>
</dbReference>
<comment type="caution">
    <text evidence="5">The sequence shown here is derived from an EMBL/GenBank/DDBJ whole genome shotgun (WGS) entry which is preliminary data.</text>
</comment>
<evidence type="ECO:0000313" key="5">
    <source>
        <dbReference type="EMBL" id="KAK6766225.1"/>
    </source>
</evidence>
<protein>
    <recommendedName>
        <fullName evidence="7">Transporter, major facilitator family protein</fullName>
    </recommendedName>
</protein>
<evidence type="ECO:0000256" key="1">
    <source>
        <dbReference type="ARBA" id="ARBA00004141"/>
    </source>
</evidence>
<dbReference type="SUPFAM" id="SSF103473">
    <property type="entry name" value="MFS general substrate transporter"/>
    <property type="match status" value="1"/>
</dbReference>
<dbReference type="PROSITE" id="PS50181">
    <property type="entry name" value="FBOX"/>
    <property type="match status" value="1"/>
</dbReference>
<evidence type="ECO:0008006" key="7">
    <source>
        <dbReference type="Google" id="ProtNLM"/>
    </source>
</evidence>
<reference evidence="5 6" key="1">
    <citation type="submission" date="2023-08" db="EMBL/GenBank/DDBJ databases">
        <title>A Necator americanus chromosomal reference genome.</title>
        <authorList>
            <person name="Ilik V."/>
            <person name="Petrzelkova K.J."/>
            <person name="Pardy F."/>
            <person name="Fuh T."/>
            <person name="Niatou-Singa F.S."/>
            <person name="Gouil Q."/>
            <person name="Baker L."/>
            <person name="Ritchie M.E."/>
            <person name="Jex A.R."/>
            <person name="Gazzola D."/>
            <person name="Li H."/>
            <person name="Toshio Fujiwara R."/>
            <person name="Zhan B."/>
            <person name="Aroian R.V."/>
            <person name="Pafco B."/>
            <person name="Schwarz E.M."/>
        </authorList>
    </citation>
    <scope>NUCLEOTIDE SEQUENCE [LARGE SCALE GENOMIC DNA]</scope>
    <source>
        <strain evidence="5 6">Aroian</strain>
        <tissue evidence="5">Whole animal</tissue>
    </source>
</reference>
<feature type="transmembrane region" description="Helical" evidence="2">
    <location>
        <begin position="581"/>
        <end position="601"/>
    </location>
</feature>
<dbReference type="EMBL" id="JAVFWL010000006">
    <property type="protein sequence ID" value="KAK6766225.1"/>
    <property type="molecule type" value="Genomic_DNA"/>
</dbReference>
<dbReference type="InterPro" id="IPR036259">
    <property type="entry name" value="MFS_trans_sf"/>
</dbReference>
<keyword evidence="6" id="KW-1185">Reference proteome</keyword>
<feature type="transmembrane region" description="Helical" evidence="2">
    <location>
        <begin position="641"/>
        <end position="661"/>
    </location>
</feature>
<evidence type="ECO:0000259" key="4">
    <source>
        <dbReference type="PROSITE" id="PS50850"/>
    </source>
</evidence>
<keyword evidence="2" id="KW-0812">Transmembrane</keyword>
<dbReference type="SUPFAM" id="SSF81383">
    <property type="entry name" value="F-box domain"/>
    <property type="match status" value="1"/>
</dbReference>